<sequence length="95" mass="10896">MISLCVSLLMMSRIWILGSLISSSFVIKCNCSIGFFLMMVWSLFIIDLMGLFFYNKIGSIISIGDLPTTNIIEPNLLLDVFFQIKRLNQLIRLTR</sequence>
<evidence type="ECO:0000256" key="1">
    <source>
        <dbReference type="SAM" id="Phobius"/>
    </source>
</evidence>
<dbReference type="AlphaFoldDB" id="A0A1S9Z764"/>
<organism evidence="2 3">
    <name type="scientific">Streptococcus mitis</name>
    <dbReference type="NCBI Taxonomy" id="28037"/>
    <lineage>
        <taxon>Bacteria</taxon>
        <taxon>Bacillati</taxon>
        <taxon>Bacillota</taxon>
        <taxon>Bacilli</taxon>
        <taxon>Lactobacillales</taxon>
        <taxon>Streptococcaceae</taxon>
        <taxon>Streptococcus</taxon>
        <taxon>Streptococcus mitis group</taxon>
    </lineage>
</organism>
<feature type="transmembrane region" description="Helical" evidence="1">
    <location>
        <begin position="33"/>
        <end position="54"/>
    </location>
</feature>
<proteinExistence type="predicted"/>
<dbReference type="Proteomes" id="UP000190872">
    <property type="component" value="Unassembled WGS sequence"/>
</dbReference>
<protein>
    <submittedName>
        <fullName evidence="2">Uncharacterized protein</fullName>
    </submittedName>
</protein>
<comment type="caution">
    <text evidence="2">The sequence shown here is derived from an EMBL/GenBank/DDBJ whole genome shotgun (WGS) entry which is preliminary data.</text>
</comment>
<keyword evidence="1" id="KW-0472">Membrane</keyword>
<dbReference type="EMBL" id="MUXS01000019">
    <property type="protein sequence ID" value="OOR79240.1"/>
    <property type="molecule type" value="Genomic_DNA"/>
</dbReference>
<feature type="transmembrane region" description="Helical" evidence="1">
    <location>
        <begin position="7"/>
        <end position="27"/>
    </location>
</feature>
<keyword evidence="1" id="KW-0812">Transmembrane</keyword>
<evidence type="ECO:0000313" key="2">
    <source>
        <dbReference type="EMBL" id="OOR79240.1"/>
    </source>
</evidence>
<accession>A0A1S9Z764</accession>
<reference evidence="2 3" key="1">
    <citation type="submission" date="2017-02" db="EMBL/GenBank/DDBJ databases">
        <title>Draft genome sequence of Streptococcus mitis CCUG 61082.</title>
        <authorList>
            <person name="Salva-Serra F."/>
            <person name="Engstrom-Jakobsson H."/>
            <person name="Thorell K."/>
            <person name="Jaen-Luchoro D."/>
            <person name="Gonzales-Siles L."/>
            <person name="Karlsson R."/>
            <person name="Gomila M."/>
            <person name="Yazdan S."/>
            <person name="Boulund F."/>
            <person name="Johnning A."/>
            <person name="Engstrand L."/>
            <person name="Kristiansson E."/>
            <person name="Moore E."/>
        </authorList>
    </citation>
    <scope>NUCLEOTIDE SEQUENCE [LARGE SCALE GENOMIC DNA]</scope>
    <source>
        <strain evidence="2 3">CCUG 61082</strain>
    </source>
</reference>
<keyword evidence="1" id="KW-1133">Transmembrane helix</keyword>
<evidence type="ECO:0000313" key="3">
    <source>
        <dbReference type="Proteomes" id="UP000190872"/>
    </source>
</evidence>
<gene>
    <name evidence="2" type="ORF">B0179_09910</name>
</gene>
<name>A0A1S9Z764_STRMT</name>